<dbReference type="Gene3D" id="3.60.20.40">
    <property type="match status" value="1"/>
</dbReference>
<reference evidence="1 2" key="1">
    <citation type="journal article" date="2018" name="Plant J.">
        <title>Genome sequences of Chlorella sorokiniana UTEX 1602 and Micractinium conductrix SAG 241.80: implications to maltose excretion by a green alga.</title>
        <authorList>
            <person name="Arriola M.B."/>
            <person name="Velmurugan N."/>
            <person name="Zhang Y."/>
            <person name="Plunkett M.H."/>
            <person name="Hondzo H."/>
            <person name="Barney B.M."/>
        </authorList>
    </citation>
    <scope>NUCLEOTIDE SEQUENCE [LARGE SCALE GENOMIC DNA]</scope>
    <source>
        <strain evidence="2">UTEX 1602</strain>
    </source>
</reference>
<dbReference type="InterPro" id="IPR043137">
    <property type="entry name" value="GGT_ssub_C"/>
</dbReference>
<dbReference type="Proteomes" id="UP000239899">
    <property type="component" value="Unassembled WGS sequence"/>
</dbReference>
<dbReference type="InterPro" id="IPR029055">
    <property type="entry name" value="Ntn_hydrolases_N"/>
</dbReference>
<sequence length="158" mass="17214">MRSSRRGRRAGRMRWEGCRLYVEDWNATGVAFKYDADTAELLATRGHNVSSTAWGAVTQTQPAFALRAHRCRNEEQQKRPACGPHEGREAAVLYVEDWNATGVAFKYDADTAELLATRGHNVSSTAWGAVTQAILVDADTGELHGVSDPRKDGAPAAA</sequence>
<dbReference type="OrthoDB" id="2015213at2759"/>
<evidence type="ECO:0000313" key="1">
    <source>
        <dbReference type="EMBL" id="PRW56498.1"/>
    </source>
</evidence>
<evidence type="ECO:0000313" key="2">
    <source>
        <dbReference type="Proteomes" id="UP000239899"/>
    </source>
</evidence>
<dbReference type="EMBL" id="LHPG02000008">
    <property type="protein sequence ID" value="PRW56498.1"/>
    <property type="molecule type" value="Genomic_DNA"/>
</dbReference>
<comment type="caution">
    <text evidence="1">The sequence shown here is derived from an EMBL/GenBank/DDBJ whole genome shotgun (WGS) entry which is preliminary data.</text>
</comment>
<gene>
    <name evidence="1" type="ORF">C2E21_4400</name>
</gene>
<protein>
    <submittedName>
        <fullName evidence="1">Gamma-glutamyltranspeptidase 1</fullName>
    </submittedName>
</protein>
<accession>A0A2P6TR07</accession>
<dbReference type="SUPFAM" id="SSF56235">
    <property type="entry name" value="N-terminal nucleophile aminohydrolases (Ntn hydrolases)"/>
    <property type="match status" value="1"/>
</dbReference>
<name>A0A2P6TR07_CHLSO</name>
<dbReference type="AlphaFoldDB" id="A0A2P6TR07"/>
<organism evidence="1 2">
    <name type="scientific">Chlorella sorokiniana</name>
    <name type="common">Freshwater green alga</name>
    <dbReference type="NCBI Taxonomy" id="3076"/>
    <lineage>
        <taxon>Eukaryota</taxon>
        <taxon>Viridiplantae</taxon>
        <taxon>Chlorophyta</taxon>
        <taxon>core chlorophytes</taxon>
        <taxon>Trebouxiophyceae</taxon>
        <taxon>Chlorellales</taxon>
        <taxon>Chlorellaceae</taxon>
        <taxon>Chlorella clade</taxon>
        <taxon>Chlorella</taxon>
    </lineage>
</organism>
<proteinExistence type="predicted"/>
<keyword evidence="2" id="KW-1185">Reference proteome</keyword>